<organism evidence="3 4">
    <name type="scientific">Pelagomonas calceolata</name>
    <dbReference type="NCBI Taxonomy" id="35677"/>
    <lineage>
        <taxon>Eukaryota</taxon>
        <taxon>Sar</taxon>
        <taxon>Stramenopiles</taxon>
        <taxon>Ochrophyta</taxon>
        <taxon>Pelagophyceae</taxon>
        <taxon>Pelagomonadales</taxon>
        <taxon>Pelagomonadaceae</taxon>
        <taxon>Pelagomonas</taxon>
    </lineage>
</organism>
<dbReference type="Proteomes" id="UP000789595">
    <property type="component" value="Unassembled WGS sequence"/>
</dbReference>
<dbReference type="EMBL" id="CAKKNE010000005">
    <property type="protein sequence ID" value="CAH0378026.1"/>
    <property type="molecule type" value="Genomic_DNA"/>
</dbReference>
<sequence length="210" mass="23134">MHRRRILLCYYAAAASALQYAHPRPSPRTRRRSSEQTDPVLEVERLENAIAASTEPNEQKELAEKLGMSRMSAEMSVLSANAAFYDAFQSCDVAKMKAVWSDSDDVTCVHPGHPLISGADLVLNSWRALFSSAGGMPKLEAQRQRVVLCCVEINQCVGCTRQFFTKSFLGDDAAVLARSSGEEPALPSSRRRVDGVEDGAMIQHEQAVKF</sequence>
<proteinExistence type="predicted"/>
<dbReference type="AlphaFoldDB" id="A0A8J2T1P7"/>
<dbReference type="SUPFAM" id="SSF54427">
    <property type="entry name" value="NTF2-like"/>
    <property type="match status" value="1"/>
</dbReference>
<accession>A0A8J2T1P7</accession>
<name>A0A8J2T1P7_9STRA</name>
<protein>
    <recommendedName>
        <fullName evidence="2">SnoaL-like domain-containing protein</fullName>
    </recommendedName>
</protein>
<comment type="caution">
    <text evidence="3">The sequence shown here is derived from an EMBL/GenBank/DDBJ whole genome shotgun (WGS) entry which is preliminary data.</text>
</comment>
<dbReference type="OrthoDB" id="2335338at2759"/>
<dbReference type="Pfam" id="PF13474">
    <property type="entry name" value="SnoaL_3"/>
    <property type="match status" value="1"/>
</dbReference>
<feature type="domain" description="SnoaL-like" evidence="2">
    <location>
        <begin position="77"/>
        <end position="150"/>
    </location>
</feature>
<dbReference type="InterPro" id="IPR032710">
    <property type="entry name" value="NTF2-like_dom_sf"/>
</dbReference>
<dbReference type="Gene3D" id="3.10.450.50">
    <property type="match status" value="1"/>
</dbReference>
<gene>
    <name evidence="3" type="ORF">PECAL_5P25430</name>
</gene>
<evidence type="ECO:0000259" key="2">
    <source>
        <dbReference type="Pfam" id="PF13474"/>
    </source>
</evidence>
<evidence type="ECO:0000256" key="1">
    <source>
        <dbReference type="SAM" id="MobiDB-lite"/>
    </source>
</evidence>
<evidence type="ECO:0000313" key="4">
    <source>
        <dbReference type="Proteomes" id="UP000789595"/>
    </source>
</evidence>
<evidence type="ECO:0000313" key="3">
    <source>
        <dbReference type="EMBL" id="CAH0378026.1"/>
    </source>
</evidence>
<keyword evidence="4" id="KW-1185">Reference proteome</keyword>
<dbReference type="InterPro" id="IPR037401">
    <property type="entry name" value="SnoaL-like"/>
</dbReference>
<reference evidence="3" key="1">
    <citation type="submission" date="2021-11" db="EMBL/GenBank/DDBJ databases">
        <authorList>
            <consortium name="Genoscope - CEA"/>
            <person name="William W."/>
        </authorList>
    </citation>
    <scope>NUCLEOTIDE SEQUENCE</scope>
</reference>
<dbReference type="PANTHER" id="PTHR34957">
    <property type="entry name" value="NUCLEAR TRANSPORT FACTOR 2 (NTF2) FAMILY PROTEIN"/>
    <property type="match status" value="1"/>
</dbReference>
<dbReference type="PANTHER" id="PTHR34957:SF1">
    <property type="entry name" value="NUCLEAR TRANSPORT FACTOR 2 (NTF2) FAMILY PROTEIN"/>
    <property type="match status" value="1"/>
</dbReference>
<feature type="region of interest" description="Disordered" evidence="1">
    <location>
        <begin position="21"/>
        <end position="40"/>
    </location>
</feature>